<dbReference type="SUPFAM" id="SSF51735">
    <property type="entry name" value="NAD(P)-binding Rossmann-fold domains"/>
    <property type="match status" value="1"/>
</dbReference>
<dbReference type="Gene3D" id="3.40.50.720">
    <property type="entry name" value="NAD(P)-binding Rossmann-like Domain"/>
    <property type="match status" value="1"/>
</dbReference>
<dbReference type="Pfam" id="PF01370">
    <property type="entry name" value="Epimerase"/>
    <property type="match status" value="1"/>
</dbReference>
<dbReference type="Proteomes" id="UP000256301">
    <property type="component" value="Unassembled WGS sequence"/>
</dbReference>
<evidence type="ECO:0000259" key="2">
    <source>
        <dbReference type="Pfam" id="PF01370"/>
    </source>
</evidence>
<gene>
    <name evidence="3" type="ORF">DWQ56_01685</name>
</gene>
<name>A0A3E0MJJ8_MICAE</name>
<evidence type="ECO:0000313" key="3">
    <source>
        <dbReference type="EMBL" id="REJ59991.1"/>
    </source>
</evidence>
<dbReference type="Gene3D" id="3.90.25.10">
    <property type="entry name" value="UDP-galactose 4-epimerase, domain 1"/>
    <property type="match status" value="1"/>
</dbReference>
<comment type="caution">
    <text evidence="3">The sequence shown here is derived from an EMBL/GenBank/DDBJ whole genome shotgun (WGS) entry which is preliminary data.</text>
</comment>
<dbReference type="EMBL" id="QQWE01000001">
    <property type="protein sequence ID" value="REJ59991.1"/>
    <property type="molecule type" value="Genomic_DNA"/>
</dbReference>
<evidence type="ECO:0000313" key="4">
    <source>
        <dbReference type="Proteomes" id="UP000256301"/>
    </source>
</evidence>
<evidence type="ECO:0000256" key="1">
    <source>
        <dbReference type="ARBA" id="ARBA00007637"/>
    </source>
</evidence>
<reference evidence="3 4" key="1">
    <citation type="submission" date="2017-08" db="EMBL/GenBank/DDBJ databases">
        <title>Functional genomic and metabolic studies of the symbiotic interactions of six Microcystis-dominated communities.</title>
        <authorList>
            <person name="Li Q."/>
            <person name="Lin F."/>
        </authorList>
    </citation>
    <scope>NUCLEOTIDE SEQUENCE [LARGE SCALE GENOMIC DNA]</scope>
    <source>
        <strain evidence="3">DA14</strain>
    </source>
</reference>
<sequence>MRVLVIGGDGYCGWATALHLSNRGYEVGILDSLVRRYWDLQLGCDTLTPIAPISHRIQRWQDLTGKSIDLFVGDINNYDFLIQSLRQFQPDTIVHFGEQRSAPFSMIDREHAVLTQVNNVVGNLNILYAMKEEFPEAHLVKLGTMGEYGTPNIDIEEGYITIEHNGRKDTLPYPKQPGSMYHLSKVHDSHNIHFACRMWGLKATDLNQGVVYGVLTEETGMDEMLINRLDYDGVFGTALNRFCIQAAISHPLTVYGKGGQTRGFLDIRDTVGCLELAIANPAQSGEFRVFNQFTELFSVGDLALMVKKAGSALGLNVEINNLDNPRIELEEHYFNAKNTKLLDLGLQPHYLSDSLLDSLLNFATKYKNRVDMNHILPKVTWKR</sequence>
<dbReference type="InterPro" id="IPR001509">
    <property type="entry name" value="Epimerase_deHydtase"/>
</dbReference>
<proteinExistence type="inferred from homology"/>
<feature type="domain" description="NAD-dependent epimerase/dehydratase" evidence="2">
    <location>
        <begin position="3"/>
        <end position="291"/>
    </location>
</feature>
<protein>
    <submittedName>
        <fullName evidence="3">NAD-dependent epimerase/dehydratase family protein</fullName>
    </submittedName>
</protein>
<dbReference type="InterPro" id="IPR036291">
    <property type="entry name" value="NAD(P)-bd_dom_sf"/>
</dbReference>
<dbReference type="CDD" id="cd05255">
    <property type="entry name" value="SQD1_like_SDR_e"/>
    <property type="match status" value="1"/>
</dbReference>
<organism evidence="3 4">
    <name type="scientific">Microcystis aeruginosa DA14</name>
    <dbReference type="NCBI Taxonomy" id="1987506"/>
    <lineage>
        <taxon>Bacteria</taxon>
        <taxon>Bacillati</taxon>
        <taxon>Cyanobacteriota</taxon>
        <taxon>Cyanophyceae</taxon>
        <taxon>Oscillatoriophycideae</taxon>
        <taxon>Chroococcales</taxon>
        <taxon>Microcystaceae</taxon>
        <taxon>Microcystis</taxon>
    </lineage>
</organism>
<dbReference type="PANTHER" id="PTHR43000">
    <property type="entry name" value="DTDP-D-GLUCOSE 4,6-DEHYDRATASE-RELATED"/>
    <property type="match status" value="1"/>
</dbReference>
<dbReference type="AlphaFoldDB" id="A0A3E0MJJ8"/>
<accession>A0A3E0MJJ8</accession>
<comment type="similarity">
    <text evidence="1">Belongs to the NAD(P)-dependent epimerase/dehydratase family.</text>
</comment>